<reference evidence="3" key="1">
    <citation type="submission" date="2021-10" db="EMBL/GenBank/DDBJ databases">
        <title>Melipona bicolor Genome sequencing and assembly.</title>
        <authorList>
            <person name="Araujo N.S."/>
            <person name="Arias M.C."/>
        </authorList>
    </citation>
    <scope>NUCLEOTIDE SEQUENCE</scope>
    <source>
        <strain evidence="3">USP_2M_L1-L4_2017</strain>
        <tissue evidence="3">Whole body</tissue>
    </source>
</reference>
<accession>A0AA40KFY1</accession>
<feature type="transmembrane region" description="Helical" evidence="2">
    <location>
        <begin position="20"/>
        <end position="42"/>
    </location>
</feature>
<dbReference type="Proteomes" id="UP001177670">
    <property type="component" value="Unassembled WGS sequence"/>
</dbReference>
<organism evidence="3 4">
    <name type="scientific">Melipona bicolor</name>
    <dbReference type="NCBI Taxonomy" id="60889"/>
    <lineage>
        <taxon>Eukaryota</taxon>
        <taxon>Metazoa</taxon>
        <taxon>Ecdysozoa</taxon>
        <taxon>Arthropoda</taxon>
        <taxon>Hexapoda</taxon>
        <taxon>Insecta</taxon>
        <taxon>Pterygota</taxon>
        <taxon>Neoptera</taxon>
        <taxon>Endopterygota</taxon>
        <taxon>Hymenoptera</taxon>
        <taxon>Apocrita</taxon>
        <taxon>Aculeata</taxon>
        <taxon>Apoidea</taxon>
        <taxon>Anthophila</taxon>
        <taxon>Apidae</taxon>
        <taxon>Melipona</taxon>
    </lineage>
</organism>
<feature type="region of interest" description="Disordered" evidence="1">
    <location>
        <begin position="854"/>
        <end position="893"/>
    </location>
</feature>
<evidence type="ECO:0000313" key="4">
    <source>
        <dbReference type="Proteomes" id="UP001177670"/>
    </source>
</evidence>
<feature type="compositionally biased region" description="Basic and acidic residues" evidence="1">
    <location>
        <begin position="323"/>
        <end position="344"/>
    </location>
</feature>
<gene>
    <name evidence="3" type="ORF">K0M31_014980</name>
</gene>
<feature type="compositionally biased region" description="Basic and acidic residues" evidence="1">
    <location>
        <begin position="807"/>
        <end position="820"/>
    </location>
</feature>
<evidence type="ECO:0000256" key="2">
    <source>
        <dbReference type="SAM" id="Phobius"/>
    </source>
</evidence>
<feature type="transmembrane region" description="Helical" evidence="2">
    <location>
        <begin position="49"/>
        <end position="71"/>
    </location>
</feature>
<feature type="compositionally biased region" description="Polar residues" evidence="1">
    <location>
        <begin position="345"/>
        <end position="357"/>
    </location>
</feature>
<keyword evidence="2" id="KW-0812">Transmembrane</keyword>
<keyword evidence="2" id="KW-0472">Membrane</keyword>
<feature type="region of interest" description="Disordered" evidence="1">
    <location>
        <begin position="720"/>
        <end position="820"/>
    </location>
</feature>
<sequence length="1204" mass="137621">MINLYPILTSRRPNLLLPWLILSFFKNVVLEVIVIAVGLLLWYDKRFSLTIFVEFVLVKVVPLIIFSYIWYSNSCLFLEQRHLEKMRKLKRMRSDTNLIVSRLCSKLADSKYRTRSLTTLISCESYETYESSDTISRIIDDPGLTPGQKTARILGLTDQDIAEARVRIKERAVREKLSEEDDDSLERAAKRDISRYFFDEYAWNVRKEDKSAKRNVDEVATEEDKKDEIAANGREENEIAITDESTGDEVTNGREIKIKAEDRVAMDETTSDKNENETGDRVTMDEITNDEIADNNPTLKNPSTSPKNVDLRNPSLESSQRSPTKEKEETDFPETKQTELHPSDHTGSLNQHGCSSPTERDWSGVNLSKHTGQSVEKSNSSAKLRPLFGCNCIVDDYLYNKTLEEYCFSNGSSVMRNSTPNESTDEDKMARDMEDDFENSRSTTYHSCLDNVDQNTENQRAEFTMDNSLPLIEKLLQNNLNILKSFRRDDQFPKLKNSSKDKPHEVFKISDILKDLNVTRNVVTNFEILKVVEPDESKAKLKADDEIEKTMVSMSVTDGIVNTVQRSGQNTERNVVKVSSFGDANIPRFFKDSMKVFDGCYEKDFANNTELQCLLRQLEKKKWSIFPAQLGQDALIPSNVLKEQNDQDNSLSTVRDLRIVGLPNDRNFSTMKRYGISEATCDEHLAPEIIQMNEQSLDDFSVVLSSALKPSVASYAKDAYTQTEKDDQTSKSSTSNLAEAQKRHRKTFFKFKRPKEKSVSPIANLRERKSDSRDSKRLPAAQKDEKSTKPAENPKKQSDESVCECRTLSRKESSDRRREINKKCTARCKVETFGTIPFSQVVRPAIFDSVIHRRKPYPRRTKDEPGNVPNAANSKKTSPTLKKLSDASKTAVHSSRKFKWKNRVGNESSEEREAREMRALKAYNEVTLLKDKKELEARKRPIVGRQLAAVANPESSKTHWKPRSRKNKPDRCKRNVLRNVDDYLDKENLFVDATTETEPLLNKNSKMFVTMNDGRKSLLSEKYSCSSKLAKVNKIADKLLLDNFNRLRGEQAKQSMKRSKRIDEVERQKQHTKYSRPNKLTKEEEEEINDGSMVSTRKLEGTQKGRELERMPAKKDVRDPLEILAVSSHLDSSSSRILVENERDKETSTSVNLSVDFSAQAGHLLTVVKPTTTQDVASSWSSSTVDQEDKPYFPEQGGKTILEF</sequence>
<keyword evidence="2" id="KW-1133">Transmembrane helix</keyword>
<feature type="compositionally biased region" description="Polar residues" evidence="1">
    <location>
        <begin position="365"/>
        <end position="380"/>
    </location>
</feature>
<feature type="compositionally biased region" description="Basic and acidic residues" evidence="1">
    <location>
        <begin position="765"/>
        <end position="799"/>
    </location>
</feature>
<proteinExistence type="predicted"/>
<feature type="compositionally biased region" description="Basic and acidic residues" evidence="1">
    <location>
        <begin position="210"/>
        <end position="237"/>
    </location>
</feature>
<comment type="caution">
    <text evidence="3">The sequence shown here is derived from an EMBL/GenBank/DDBJ whole genome shotgun (WGS) entry which is preliminary data.</text>
</comment>
<evidence type="ECO:0000313" key="3">
    <source>
        <dbReference type="EMBL" id="KAK1118676.1"/>
    </source>
</evidence>
<feature type="compositionally biased region" description="Basic and acidic residues" evidence="1">
    <location>
        <begin position="1097"/>
        <end position="1113"/>
    </location>
</feature>
<feature type="compositionally biased region" description="Basic residues" evidence="1">
    <location>
        <begin position="742"/>
        <end position="755"/>
    </location>
</feature>
<name>A0AA40KFY1_9HYME</name>
<evidence type="ECO:0000256" key="1">
    <source>
        <dbReference type="SAM" id="MobiDB-lite"/>
    </source>
</evidence>
<feature type="region of interest" description="Disordered" evidence="1">
    <location>
        <begin position="1179"/>
        <end position="1204"/>
    </location>
</feature>
<protein>
    <submittedName>
        <fullName evidence="3">Uncharacterized protein</fullName>
    </submittedName>
</protein>
<feature type="region of interest" description="Disordered" evidence="1">
    <location>
        <begin position="1051"/>
        <end position="1113"/>
    </location>
</feature>
<dbReference type="EMBL" id="JAHYIQ010000042">
    <property type="protein sequence ID" value="KAK1118676.1"/>
    <property type="molecule type" value="Genomic_DNA"/>
</dbReference>
<feature type="compositionally biased region" description="Polar residues" evidence="1">
    <location>
        <begin position="295"/>
        <end position="307"/>
    </location>
</feature>
<feature type="compositionally biased region" description="Basic and acidic residues" evidence="1">
    <location>
        <begin position="251"/>
        <end position="284"/>
    </location>
</feature>
<feature type="region of interest" description="Disordered" evidence="1">
    <location>
        <begin position="210"/>
        <end position="380"/>
    </location>
</feature>
<keyword evidence="4" id="KW-1185">Reference proteome</keyword>
<dbReference type="AlphaFoldDB" id="A0AA40KFY1"/>